<evidence type="ECO:0000256" key="4">
    <source>
        <dbReference type="ARBA" id="ARBA00022691"/>
    </source>
</evidence>
<organism evidence="9 10">
    <name type="scientific">Urbifossiella limnaea</name>
    <dbReference type="NCBI Taxonomy" id="2528023"/>
    <lineage>
        <taxon>Bacteria</taxon>
        <taxon>Pseudomonadati</taxon>
        <taxon>Planctomycetota</taxon>
        <taxon>Planctomycetia</taxon>
        <taxon>Gemmatales</taxon>
        <taxon>Gemmataceae</taxon>
        <taxon>Urbifossiella</taxon>
    </lineage>
</organism>
<dbReference type="GO" id="GO:0006304">
    <property type="term" value="P:DNA modification"/>
    <property type="evidence" value="ECO:0007669"/>
    <property type="project" value="InterPro"/>
</dbReference>
<evidence type="ECO:0000313" key="9">
    <source>
        <dbReference type="EMBL" id="QDU21717.1"/>
    </source>
</evidence>
<dbReference type="SUPFAM" id="SSF53335">
    <property type="entry name" value="S-adenosyl-L-methionine-dependent methyltransferases"/>
    <property type="match status" value="1"/>
</dbReference>
<protein>
    <recommendedName>
        <fullName evidence="1">site-specific DNA-methyltransferase (adenine-specific)</fullName>
        <ecNumber evidence="1">2.1.1.72</ecNumber>
    </recommendedName>
</protein>
<dbReference type="PANTHER" id="PTHR33841">
    <property type="entry name" value="DNA METHYLTRANSFERASE YEEA-RELATED"/>
    <property type="match status" value="1"/>
</dbReference>
<keyword evidence="3" id="KW-0808">Transferase</keyword>
<evidence type="ECO:0000256" key="6">
    <source>
        <dbReference type="SAM" id="MobiDB-lite"/>
    </source>
</evidence>
<dbReference type="Pfam" id="PF20466">
    <property type="entry name" value="MmeI_TRD"/>
    <property type="match status" value="1"/>
</dbReference>
<dbReference type="InterPro" id="IPR050953">
    <property type="entry name" value="N4_N6_ade-DNA_methylase"/>
</dbReference>
<dbReference type="Proteomes" id="UP000319576">
    <property type="component" value="Chromosome"/>
</dbReference>
<feature type="region of interest" description="Disordered" evidence="6">
    <location>
        <begin position="1312"/>
        <end position="1348"/>
    </location>
</feature>
<dbReference type="EMBL" id="CP036273">
    <property type="protein sequence ID" value="QDU21717.1"/>
    <property type="molecule type" value="Genomic_DNA"/>
</dbReference>
<evidence type="ECO:0000313" key="10">
    <source>
        <dbReference type="Proteomes" id="UP000319576"/>
    </source>
</evidence>
<keyword evidence="2" id="KW-0489">Methyltransferase</keyword>
<dbReference type="InterPro" id="IPR029063">
    <property type="entry name" value="SAM-dependent_MTases_sf"/>
</dbReference>
<proteinExistence type="predicted"/>
<dbReference type="REBASE" id="356345">
    <property type="entry name" value="PbaETAA1ORF36900P"/>
</dbReference>
<name>A0A517XW56_9BACT</name>
<evidence type="ECO:0000256" key="5">
    <source>
        <dbReference type="ARBA" id="ARBA00047942"/>
    </source>
</evidence>
<reference evidence="9 10" key="1">
    <citation type="submission" date="2019-02" db="EMBL/GenBank/DDBJ databases">
        <title>Deep-cultivation of Planctomycetes and their phenomic and genomic characterization uncovers novel biology.</title>
        <authorList>
            <person name="Wiegand S."/>
            <person name="Jogler M."/>
            <person name="Boedeker C."/>
            <person name="Pinto D."/>
            <person name="Vollmers J."/>
            <person name="Rivas-Marin E."/>
            <person name="Kohn T."/>
            <person name="Peeters S.H."/>
            <person name="Heuer A."/>
            <person name="Rast P."/>
            <person name="Oberbeckmann S."/>
            <person name="Bunk B."/>
            <person name="Jeske O."/>
            <person name="Meyerdierks A."/>
            <person name="Storesund J.E."/>
            <person name="Kallscheuer N."/>
            <person name="Luecker S."/>
            <person name="Lage O.M."/>
            <person name="Pohl T."/>
            <person name="Merkel B.J."/>
            <person name="Hornburger P."/>
            <person name="Mueller R.-W."/>
            <person name="Bruemmer F."/>
            <person name="Labrenz M."/>
            <person name="Spormann A.M."/>
            <person name="Op den Camp H."/>
            <person name="Overmann J."/>
            <person name="Amann R."/>
            <person name="Jetten M.S.M."/>
            <person name="Mascher T."/>
            <person name="Medema M.H."/>
            <person name="Devos D.P."/>
            <person name="Kaster A.-K."/>
            <person name="Ovreas L."/>
            <person name="Rohde M."/>
            <person name="Galperin M.Y."/>
            <person name="Jogler C."/>
        </authorList>
    </citation>
    <scope>NUCLEOTIDE SEQUENCE [LARGE SCALE GENOMIC DNA]</scope>
    <source>
        <strain evidence="9 10">ETA_A1</strain>
    </source>
</reference>
<feature type="compositionally biased region" description="Polar residues" evidence="6">
    <location>
        <begin position="1326"/>
        <end position="1335"/>
    </location>
</feature>
<evidence type="ECO:0000259" key="7">
    <source>
        <dbReference type="Pfam" id="PF07669"/>
    </source>
</evidence>
<dbReference type="Gene3D" id="3.40.50.150">
    <property type="entry name" value="Vaccinia Virus protein VP39"/>
    <property type="match status" value="1"/>
</dbReference>
<evidence type="ECO:0000256" key="1">
    <source>
        <dbReference type="ARBA" id="ARBA00011900"/>
    </source>
</evidence>
<evidence type="ECO:0000256" key="2">
    <source>
        <dbReference type="ARBA" id="ARBA00022603"/>
    </source>
</evidence>
<dbReference type="RefSeq" id="WP_145240868.1">
    <property type="nucleotide sequence ID" value="NZ_CP036273.1"/>
</dbReference>
<dbReference type="KEGG" id="uli:ETAA1_36900"/>
<dbReference type="Pfam" id="PF07669">
    <property type="entry name" value="Eco57I"/>
    <property type="match status" value="1"/>
</dbReference>
<keyword evidence="4" id="KW-0949">S-adenosyl-L-methionine</keyword>
<sequence>MSVTRHHNDWLRLVPNSGPFLSLPVLALTFPQGLNAHDAEHARRLRQAFGEWDDDQLGQRPDPVLHRAWVRFVLGETLGYDELLAEGQEIPQSLQSEEAQYGETLRPDWIVTDPATKKARLLVQFYPRTQPLTKPVATSRWKTSPDTRMTQLLNDTGIRLGLVTNGHDWMLVNAPKNETTGYASWRADLWLEEPVTLRAFRTLLSADRFFSVPDAETLDLKGGLLDQSQKDQQEVTDQLGYQVRKAVEVVIQALDKADQDHGRELLADVNEKVLYESALTVMMRLVFLFCAEERELLLLGDELYDKNYAVSTLREQLRLTADEFGEEILGLRYDAWTRLLTTFRAVYAGAKHDRLRLPAYGGSLFNPDRFPFLEGRKAGTSWRTTPATPLPVSNRTVLHLLEALQVLQTKVGKTIEARSLSFRSLDIEQIGHVYEGLLDHTAKRASEPMLGLAGTRDREPEIALADLEKIAASGERELLRFLKDEMGRSEPALKKALAAELGDQPASRFRTACQDSTLWSRVKPYAGLVRFDTVGYPVVITTGSVFVTAGSDRRSTGTHYTPKPLTVPIVQYTLEPLVFVGPAEGLPKEQWTLRPAKELLALKICDMACGSGAFLVQTCRYMAARLLEAWDAVQRANPGTVHITPEGEASNGKPGEMLIPDDPDERMTYAMRIVAQRCLYGVDKNPLAVEMAKLSLWLLTLAKDKPFEFLDHNIRCGDSLVGLSNIEQLRSYSLQPDEPNSIKFSGPLDAAVDETISLRLKLGDLPSNTVEDVERQEKLLKEANEKIARLRCAADLLVAGEFWGENYKDKAERVGHNAVRSGHYVENGPIEEFEQVAAKECRGQLMFHWPLEFPEVIVKRGGFDAFVGNPPFLGGSRISGTFGDRYLAILLSQFEKSNGNADICSFFLRRAANLISAQGCSGFIATNSVAKGETRTSGLQCLLDSGGQLIRATRSRPWPGTANVFISEIHFYFGPWKGTCVLDGSDVSGISSFLDAHAAPFLPYRLAQNHGLVFRGPTVGGEGFILTSEERDRIVSLDPRSSDVIFPFLTGQDINQDYQQSSDRFAIDFADRAESEASKYTACWSRLSATVRIQRQGNKIPQREKYWWRYIGRQEKLYEAIKGFPVALTCGEVSKYWSVSWVSPHQVFAGKVVVFALCGNGNFAVLSSCFHTEWAEKTASRLKGDPAYSLADTFETFPFPISLNGLEAIGEHYHAHRKRIMLSRKDGLTTTYNRFHNPEEASDDIQNFRELHVEIDRAAAAAYGWADLNLDHAFHETKHGIRYTISEAARREVLARLLSLNHERYTAEVRQGLHEAKAKRPATNKPKATTTQQSAAVKPSLFAAAEDE</sequence>
<comment type="catalytic activity">
    <reaction evidence="5">
        <text>a 2'-deoxyadenosine in DNA + S-adenosyl-L-methionine = an N(6)-methyl-2'-deoxyadenosine in DNA + S-adenosyl-L-homocysteine + H(+)</text>
        <dbReference type="Rhea" id="RHEA:15197"/>
        <dbReference type="Rhea" id="RHEA-COMP:12418"/>
        <dbReference type="Rhea" id="RHEA-COMP:12419"/>
        <dbReference type="ChEBI" id="CHEBI:15378"/>
        <dbReference type="ChEBI" id="CHEBI:57856"/>
        <dbReference type="ChEBI" id="CHEBI:59789"/>
        <dbReference type="ChEBI" id="CHEBI:90615"/>
        <dbReference type="ChEBI" id="CHEBI:90616"/>
        <dbReference type="EC" id="2.1.1.72"/>
    </reaction>
</comment>
<dbReference type="PANTHER" id="PTHR33841:SF1">
    <property type="entry name" value="DNA METHYLTRANSFERASE A"/>
    <property type="match status" value="1"/>
</dbReference>
<dbReference type="InterPro" id="IPR011639">
    <property type="entry name" value="MethylTrfase_TaqI-like_dom"/>
</dbReference>
<dbReference type="GO" id="GO:0009007">
    <property type="term" value="F:site-specific DNA-methyltransferase (adenine-specific) activity"/>
    <property type="evidence" value="ECO:0007669"/>
    <property type="project" value="UniProtKB-EC"/>
</dbReference>
<dbReference type="OrthoDB" id="249114at2"/>
<dbReference type="PRINTS" id="PR00507">
    <property type="entry name" value="N12N6MTFRASE"/>
</dbReference>
<dbReference type="EC" id="2.1.1.72" evidence="1"/>
<dbReference type="GO" id="GO:0032259">
    <property type="term" value="P:methylation"/>
    <property type="evidence" value="ECO:0007669"/>
    <property type="project" value="UniProtKB-KW"/>
</dbReference>
<evidence type="ECO:0000259" key="8">
    <source>
        <dbReference type="Pfam" id="PF20466"/>
    </source>
</evidence>
<dbReference type="InterPro" id="IPR046820">
    <property type="entry name" value="MmeI_TRD"/>
</dbReference>
<evidence type="ECO:0000256" key="3">
    <source>
        <dbReference type="ARBA" id="ARBA00022679"/>
    </source>
</evidence>
<accession>A0A517XW56</accession>
<feature type="domain" description="Type II methyltransferase M.TaqI-like" evidence="7">
    <location>
        <begin position="678"/>
        <end position="931"/>
    </location>
</feature>
<gene>
    <name evidence="9" type="ORF">ETAA1_36900</name>
</gene>
<feature type="domain" description="MmeI-like target recognition" evidence="8">
    <location>
        <begin position="1021"/>
        <end position="1200"/>
    </location>
</feature>
<keyword evidence="10" id="KW-1185">Reference proteome</keyword>